<accession>A0ABX5Q011</accession>
<evidence type="ECO:0000313" key="1">
    <source>
        <dbReference type="EMBL" id="PZX43326.1"/>
    </source>
</evidence>
<protein>
    <submittedName>
        <fullName evidence="1">Uncharacterized protein</fullName>
    </submittedName>
</protein>
<comment type="caution">
    <text evidence="1">The sequence shown here is derived from an EMBL/GenBank/DDBJ whole genome shotgun (WGS) entry which is preliminary data.</text>
</comment>
<feature type="non-terminal residue" evidence="1">
    <location>
        <position position="1"/>
    </location>
</feature>
<evidence type="ECO:0000313" key="2">
    <source>
        <dbReference type="Proteomes" id="UP000248584"/>
    </source>
</evidence>
<keyword evidence="2" id="KW-1185">Reference proteome</keyword>
<proteinExistence type="predicted"/>
<reference evidence="1 2" key="1">
    <citation type="submission" date="2018-06" db="EMBL/GenBank/DDBJ databases">
        <title>Genomic Encyclopedia of Archaeal and Bacterial Type Strains, Phase II (KMG-II): from individual species to whole genera.</title>
        <authorList>
            <person name="Goeker M."/>
        </authorList>
    </citation>
    <scope>NUCLEOTIDE SEQUENCE [LARGE SCALE GENOMIC DNA]</scope>
    <source>
        <strain evidence="1 2">DSM 17205</strain>
    </source>
</reference>
<organism evidence="1 2">
    <name type="scientific">Nonlabens dokdonensis</name>
    <dbReference type="NCBI Taxonomy" id="328515"/>
    <lineage>
        <taxon>Bacteria</taxon>
        <taxon>Pseudomonadati</taxon>
        <taxon>Bacteroidota</taxon>
        <taxon>Flavobacteriia</taxon>
        <taxon>Flavobacteriales</taxon>
        <taxon>Flavobacteriaceae</taxon>
        <taxon>Nonlabens</taxon>
    </lineage>
</organism>
<dbReference type="Proteomes" id="UP000248584">
    <property type="component" value="Unassembled WGS sequence"/>
</dbReference>
<gene>
    <name evidence="1" type="ORF">LX97_00326</name>
</gene>
<dbReference type="EMBL" id="QKZR01000001">
    <property type="protein sequence ID" value="PZX43326.1"/>
    <property type="molecule type" value="Genomic_DNA"/>
</dbReference>
<name>A0ABX5Q011_9FLAO</name>
<sequence length="77" mass="8896">NIISRFTETNIDFNNYTVVAMFLDVRGNVWSITITDIMENQNDITVSSEEFGGYFLQESQGFHIVKIPKTNKPFVFL</sequence>